<reference evidence="1 2" key="1">
    <citation type="submission" date="2021-04" db="EMBL/GenBank/DDBJ databases">
        <title>Whole genome sequence analysis of a thiophenic sulfur metabolizing bacteria.</title>
        <authorList>
            <person name="Akhtar N."/>
            <person name="Akram J."/>
            <person name="Aslam A."/>
        </authorList>
    </citation>
    <scope>NUCLEOTIDE SEQUENCE [LARGE SCALE GENOMIC DNA]</scope>
    <source>
        <strain evidence="1 2">3OW</strain>
    </source>
</reference>
<dbReference type="RefSeq" id="WP_212555812.1">
    <property type="nucleotide sequence ID" value="NZ_JAGXOE010000797.1"/>
</dbReference>
<organism evidence="1 2">
    <name type="scientific">Tsukamurella paurometabola</name>
    <name type="common">Corynebacterium paurometabolum</name>
    <dbReference type="NCBI Taxonomy" id="2061"/>
    <lineage>
        <taxon>Bacteria</taxon>
        <taxon>Bacillati</taxon>
        <taxon>Actinomycetota</taxon>
        <taxon>Actinomycetes</taxon>
        <taxon>Mycobacteriales</taxon>
        <taxon>Tsukamurellaceae</taxon>
        <taxon>Tsukamurella</taxon>
    </lineage>
</organism>
<accession>A0ABS5NL64</accession>
<evidence type="ECO:0000313" key="1">
    <source>
        <dbReference type="EMBL" id="MBS4105031.1"/>
    </source>
</evidence>
<comment type="caution">
    <text evidence="1">The sequence shown here is derived from an EMBL/GenBank/DDBJ whole genome shotgun (WGS) entry which is preliminary data.</text>
</comment>
<protein>
    <submittedName>
        <fullName evidence="1">Uncharacterized protein</fullName>
    </submittedName>
</protein>
<dbReference type="Proteomes" id="UP000676853">
    <property type="component" value="Unassembled WGS sequence"/>
</dbReference>
<name>A0ABS5NL64_TSUPA</name>
<proteinExistence type="predicted"/>
<gene>
    <name evidence="1" type="ORF">KFZ73_27825</name>
</gene>
<feature type="non-terminal residue" evidence="1">
    <location>
        <position position="1"/>
    </location>
</feature>
<evidence type="ECO:0000313" key="2">
    <source>
        <dbReference type="Proteomes" id="UP000676853"/>
    </source>
</evidence>
<sequence length="73" mass="7958">GEAASALWTGWMVARLAVEREPTLSGPQHYFREFFDPSGKASDAEAMADPEFNRIARVYGVEIVDLSDEGAAP</sequence>
<dbReference type="EMBL" id="JAGXOE010000797">
    <property type="protein sequence ID" value="MBS4105031.1"/>
    <property type="molecule type" value="Genomic_DNA"/>
</dbReference>
<keyword evidence="2" id="KW-1185">Reference proteome</keyword>